<proteinExistence type="predicted"/>
<dbReference type="AlphaFoldDB" id="A0A232F1S3"/>
<accession>A0A232F1S3</accession>
<comment type="caution">
    <text evidence="1">The sequence shown here is derived from an EMBL/GenBank/DDBJ whole genome shotgun (WGS) entry which is preliminary data.</text>
</comment>
<keyword evidence="2" id="KW-1185">Reference proteome</keyword>
<dbReference type="EMBL" id="NNAY01001231">
    <property type="protein sequence ID" value="OXU24674.1"/>
    <property type="molecule type" value="Genomic_DNA"/>
</dbReference>
<evidence type="ECO:0000313" key="2">
    <source>
        <dbReference type="Proteomes" id="UP000215335"/>
    </source>
</evidence>
<evidence type="ECO:0000313" key="1">
    <source>
        <dbReference type="EMBL" id="OXU24674.1"/>
    </source>
</evidence>
<name>A0A232F1S3_9HYME</name>
<organism evidence="1 2">
    <name type="scientific">Trichomalopsis sarcophagae</name>
    <dbReference type="NCBI Taxonomy" id="543379"/>
    <lineage>
        <taxon>Eukaryota</taxon>
        <taxon>Metazoa</taxon>
        <taxon>Ecdysozoa</taxon>
        <taxon>Arthropoda</taxon>
        <taxon>Hexapoda</taxon>
        <taxon>Insecta</taxon>
        <taxon>Pterygota</taxon>
        <taxon>Neoptera</taxon>
        <taxon>Endopterygota</taxon>
        <taxon>Hymenoptera</taxon>
        <taxon>Apocrita</taxon>
        <taxon>Proctotrupomorpha</taxon>
        <taxon>Chalcidoidea</taxon>
        <taxon>Pteromalidae</taxon>
        <taxon>Pteromalinae</taxon>
        <taxon>Trichomalopsis</taxon>
    </lineage>
</organism>
<gene>
    <name evidence="1" type="ORF">TSAR_007240</name>
</gene>
<sequence length="43" mass="4666">MDVRASARGRICAAKQPSRIFPISAEYCSRAQMRKAIAGSTLP</sequence>
<protein>
    <submittedName>
        <fullName evidence="1">Uncharacterized protein</fullName>
    </submittedName>
</protein>
<reference evidence="1 2" key="1">
    <citation type="journal article" date="2017" name="Curr. Biol.">
        <title>The Evolution of Venom by Co-option of Single-Copy Genes.</title>
        <authorList>
            <person name="Martinson E.O."/>
            <person name="Mrinalini"/>
            <person name="Kelkar Y.D."/>
            <person name="Chang C.H."/>
            <person name="Werren J.H."/>
        </authorList>
    </citation>
    <scope>NUCLEOTIDE SEQUENCE [LARGE SCALE GENOMIC DNA]</scope>
    <source>
        <strain evidence="1 2">Alberta</strain>
        <tissue evidence="1">Whole body</tissue>
    </source>
</reference>
<dbReference type="Proteomes" id="UP000215335">
    <property type="component" value="Unassembled WGS sequence"/>
</dbReference>